<dbReference type="GO" id="GO:0004074">
    <property type="term" value="F:biliverdin reductase [NAD(P)H] activity"/>
    <property type="evidence" value="ECO:0007669"/>
    <property type="project" value="TreeGrafter"/>
</dbReference>
<reference evidence="3 5" key="2">
    <citation type="submission" date="2019-04" db="EMBL/GenBank/DDBJ databases">
        <title>Genomic characterization of Staphylococcus petrasii strains.</title>
        <authorList>
            <person name="Vrbovska V."/>
            <person name="Kovarovic V."/>
            <person name="Maslanova I."/>
            <person name="Indrakova A."/>
            <person name="Petras P."/>
            <person name="Sedo O."/>
            <person name="Svec P."/>
            <person name="Fisarova L."/>
            <person name="Sedlacek I."/>
            <person name="Doskar J."/>
            <person name="Pantucek R."/>
        </authorList>
    </citation>
    <scope>NUCLEOTIDE SEQUENCE [LARGE SCALE GENOMIC DNA]</scope>
    <source>
        <strain evidence="3 5">P5404</strain>
    </source>
</reference>
<dbReference type="RefSeq" id="WP_103298539.1">
    <property type="nucleotide sequence ID" value="NZ_PPQT01000086.1"/>
</dbReference>
<protein>
    <submittedName>
        <fullName evidence="2">NADH-flavin reductase</fullName>
    </submittedName>
    <submittedName>
        <fullName evidence="3">SDR family oxidoreductase</fullName>
    </submittedName>
</protein>
<dbReference type="Gene3D" id="3.40.50.720">
    <property type="entry name" value="NAD(P)-binding Rossmann-like Domain"/>
    <property type="match status" value="1"/>
</dbReference>
<dbReference type="InterPro" id="IPR051606">
    <property type="entry name" value="Polyketide_Oxido-like"/>
</dbReference>
<dbReference type="Proteomes" id="UP000254047">
    <property type="component" value="Unassembled WGS sequence"/>
</dbReference>
<dbReference type="PANTHER" id="PTHR43355:SF2">
    <property type="entry name" value="FLAVIN REDUCTASE (NADPH)"/>
    <property type="match status" value="1"/>
</dbReference>
<proteinExistence type="predicted"/>
<dbReference type="OrthoDB" id="9803892at2"/>
<dbReference type="SUPFAM" id="SSF51735">
    <property type="entry name" value="NAD(P)-binding Rossmann-fold domains"/>
    <property type="match status" value="1"/>
</dbReference>
<dbReference type="AlphaFoldDB" id="A0A380FZA8"/>
<name>A0A380FZA8_9STAP</name>
<accession>A0A380FZA8</accession>
<gene>
    <name evidence="3" type="ORF">BJR09_00575</name>
    <name evidence="2" type="ORF">NCTC13830_01623</name>
</gene>
<feature type="domain" description="NAD(P)-binding" evidence="1">
    <location>
        <begin position="8"/>
        <end position="188"/>
    </location>
</feature>
<dbReference type="Proteomes" id="UP000297598">
    <property type="component" value="Unassembled WGS sequence"/>
</dbReference>
<evidence type="ECO:0000259" key="1">
    <source>
        <dbReference type="Pfam" id="PF13460"/>
    </source>
</evidence>
<organism evidence="2 4">
    <name type="scientific">Staphylococcus petrasii</name>
    <dbReference type="NCBI Taxonomy" id="1276936"/>
    <lineage>
        <taxon>Bacteria</taxon>
        <taxon>Bacillati</taxon>
        <taxon>Bacillota</taxon>
        <taxon>Bacilli</taxon>
        <taxon>Bacillales</taxon>
        <taxon>Staphylococcaceae</taxon>
        <taxon>Staphylococcus</taxon>
    </lineage>
</organism>
<keyword evidence="5" id="KW-1185">Reference proteome</keyword>
<evidence type="ECO:0000313" key="3">
    <source>
        <dbReference type="EMBL" id="TGE19487.1"/>
    </source>
</evidence>
<dbReference type="EMBL" id="UHDO01000001">
    <property type="protein sequence ID" value="SUM44224.1"/>
    <property type="molecule type" value="Genomic_DNA"/>
</dbReference>
<dbReference type="GO" id="GO:0042602">
    <property type="term" value="F:riboflavin reductase (NADPH) activity"/>
    <property type="evidence" value="ECO:0007669"/>
    <property type="project" value="TreeGrafter"/>
</dbReference>
<dbReference type="InterPro" id="IPR036291">
    <property type="entry name" value="NAD(P)-bd_dom_sf"/>
</dbReference>
<evidence type="ECO:0000313" key="5">
    <source>
        <dbReference type="Proteomes" id="UP000297598"/>
    </source>
</evidence>
<dbReference type="Pfam" id="PF13460">
    <property type="entry name" value="NAD_binding_10"/>
    <property type="match status" value="1"/>
</dbReference>
<sequence>MQTVLIIGANGKVSIEATKIFLEDTSFNVDLFLRNAHRIPDYASNRITVFEGDAKNEEDLEKALDKVDVVFASLSGSLDIEADAIVKAMTKKGVKRLIFIAAPGIYNELPTKFNEFNKEQFGEKLDKYRKAADIIEASNLDYTIIRPAWLTFKNESDYEITSKDTEFKGTEVSRRSIANLAVRIAKNPELYSRDNIGVNKPNTDGDKPAWFN</sequence>
<reference evidence="2 4" key="1">
    <citation type="submission" date="2018-06" db="EMBL/GenBank/DDBJ databases">
        <authorList>
            <consortium name="Pathogen Informatics"/>
            <person name="Doyle S."/>
        </authorList>
    </citation>
    <scope>NUCLEOTIDE SEQUENCE [LARGE SCALE GENOMIC DNA]</scope>
    <source>
        <strain evidence="2 4">NCTC13830</strain>
    </source>
</reference>
<evidence type="ECO:0000313" key="2">
    <source>
        <dbReference type="EMBL" id="SUM44224.1"/>
    </source>
</evidence>
<dbReference type="InterPro" id="IPR016040">
    <property type="entry name" value="NAD(P)-bd_dom"/>
</dbReference>
<dbReference type="CDD" id="cd05267">
    <property type="entry name" value="SDR_a6"/>
    <property type="match status" value="1"/>
</dbReference>
<evidence type="ECO:0000313" key="4">
    <source>
        <dbReference type="Proteomes" id="UP000254047"/>
    </source>
</evidence>
<dbReference type="PANTHER" id="PTHR43355">
    <property type="entry name" value="FLAVIN REDUCTASE (NADPH)"/>
    <property type="match status" value="1"/>
</dbReference>
<dbReference type="EMBL" id="SRLS01000001">
    <property type="protein sequence ID" value="TGE19487.1"/>
    <property type="molecule type" value="Genomic_DNA"/>
</dbReference>